<sequence>MARKKQVELEPWTFNGKPFTQEMVGKLEGFVYLITDRVNGKMYIGKKFFGGMRKAKGAKRRSKIVSDWEKYFGSNDEIKRLVKEEGPQRFKREILSLHQLKRDVNFCEIREQWKRDVLEAVDANGERLYYNENINGKHFPYLVIGWQDRSQIASTA</sequence>
<dbReference type="Pfam" id="PF19835">
    <property type="entry name" value="SegE_GIY-YIG"/>
    <property type="match status" value="1"/>
</dbReference>
<dbReference type="InterPro" id="IPR045566">
    <property type="entry name" value="SegE-like_GIY-YIG"/>
</dbReference>
<evidence type="ECO:0000313" key="2">
    <source>
        <dbReference type="EMBL" id="QBP06381.1"/>
    </source>
</evidence>
<proteinExistence type="predicted"/>
<accession>A0A482IHZ8</accession>
<dbReference type="KEGG" id="vg:55614855"/>
<organism evidence="2 3">
    <name type="scientific">Stenotrophomonas phage YB07</name>
    <dbReference type="NCBI Taxonomy" id="2555548"/>
    <lineage>
        <taxon>Viruses</taxon>
        <taxon>Duplodnaviria</taxon>
        <taxon>Heunggongvirae</taxon>
        <taxon>Uroviricota</taxon>
        <taxon>Caudoviricetes</taxon>
        <taxon>Menderavirus</taxon>
        <taxon>Menderavirus IMESM1</taxon>
    </lineage>
</organism>
<evidence type="ECO:0000313" key="3">
    <source>
        <dbReference type="Proteomes" id="UP000294655"/>
    </source>
</evidence>
<name>A0A482IHZ8_9CAUD</name>
<protein>
    <submittedName>
        <fullName evidence="2">NAD synthetase</fullName>
    </submittedName>
</protein>
<dbReference type="Gene3D" id="3.40.1440.10">
    <property type="entry name" value="GIY-YIG endonuclease"/>
    <property type="match status" value="1"/>
</dbReference>
<evidence type="ECO:0000259" key="1">
    <source>
        <dbReference type="Pfam" id="PF19835"/>
    </source>
</evidence>
<dbReference type="GeneID" id="55614855"/>
<reference evidence="2 3" key="1">
    <citation type="submission" date="2019-02" db="EMBL/GenBank/DDBJ databases">
        <authorList>
            <person name="He Y."/>
            <person name="Shi H."/>
            <person name="Li J."/>
            <person name="Sun Y."/>
        </authorList>
    </citation>
    <scope>NUCLEOTIDE SEQUENCE [LARGE SCALE GENOMIC DNA]</scope>
</reference>
<dbReference type="RefSeq" id="YP_009844531.1">
    <property type="nucleotide sequence ID" value="NC_048755.1"/>
</dbReference>
<dbReference type="Proteomes" id="UP000294655">
    <property type="component" value="Segment"/>
</dbReference>
<feature type="domain" description="Putative endonuclease SegE-like GIY-YIG" evidence="1">
    <location>
        <begin position="12"/>
        <end position="134"/>
    </location>
</feature>
<dbReference type="EMBL" id="MK580972">
    <property type="protein sequence ID" value="QBP06381.1"/>
    <property type="molecule type" value="Genomic_DNA"/>
</dbReference>
<dbReference type="InterPro" id="IPR035901">
    <property type="entry name" value="GIY-YIG_endonuc_sf"/>
</dbReference>